<keyword evidence="2" id="KW-0238">DNA-binding</keyword>
<dbReference type="OrthoDB" id="7506088at2"/>
<dbReference type="GO" id="GO:0016301">
    <property type="term" value="F:kinase activity"/>
    <property type="evidence" value="ECO:0007669"/>
    <property type="project" value="UniProtKB-KW"/>
</dbReference>
<dbReference type="InterPro" id="IPR018490">
    <property type="entry name" value="cNMP-bd_dom_sf"/>
</dbReference>
<dbReference type="PANTHER" id="PTHR24567">
    <property type="entry name" value="CRP FAMILY TRANSCRIPTIONAL REGULATORY PROTEIN"/>
    <property type="match status" value="1"/>
</dbReference>
<dbReference type="InterPro" id="IPR036390">
    <property type="entry name" value="WH_DNA-bd_sf"/>
</dbReference>
<protein>
    <submittedName>
        <fullName evidence="5">cAMP-binding domain of CRP or a regulatory subunit of cAMP-dependent protein kinases</fullName>
    </submittedName>
</protein>
<evidence type="ECO:0000256" key="1">
    <source>
        <dbReference type="ARBA" id="ARBA00023015"/>
    </source>
</evidence>
<dbReference type="Proteomes" id="UP000199048">
    <property type="component" value="Unassembled WGS sequence"/>
</dbReference>
<dbReference type="SUPFAM" id="SSF51206">
    <property type="entry name" value="cAMP-binding domain-like"/>
    <property type="match status" value="1"/>
</dbReference>
<evidence type="ECO:0000313" key="6">
    <source>
        <dbReference type="Proteomes" id="UP000199048"/>
    </source>
</evidence>
<sequence length="243" mass="26444">MAPLKQTDLRNRLLRALPPEDFAALAPALRPEVIPLKRVLISANTQIRTVHFVEAGIVSVTSDAPSGRVEIGLLGHEALVGAAPVLLGDDRSPFTHFVQAAGHILSVDVSDLRAEVERRPALRGLLHRYIQAQTIQTAQTAFANARGGTPTRLARWLLMCDDRVEGDEITVTQEFMSLMLGVERPGVTIAMQSLVKDGLVATRRGCVQIIDRERLLDLAGDSYGLAEIEYARLIEGSADPEAQ</sequence>
<dbReference type="PROSITE" id="PS50042">
    <property type="entry name" value="CNMP_BINDING_3"/>
    <property type="match status" value="1"/>
</dbReference>
<dbReference type="GO" id="GO:0003700">
    <property type="term" value="F:DNA-binding transcription factor activity"/>
    <property type="evidence" value="ECO:0007669"/>
    <property type="project" value="TreeGrafter"/>
</dbReference>
<keyword evidence="1" id="KW-0805">Transcription regulation</keyword>
<dbReference type="SUPFAM" id="SSF46785">
    <property type="entry name" value="Winged helix' DNA-binding domain"/>
    <property type="match status" value="1"/>
</dbReference>
<evidence type="ECO:0000256" key="3">
    <source>
        <dbReference type="ARBA" id="ARBA00023163"/>
    </source>
</evidence>
<evidence type="ECO:0000313" key="5">
    <source>
        <dbReference type="EMBL" id="SFM46126.1"/>
    </source>
</evidence>
<dbReference type="STRING" id="582667.SAMN05192568_103257"/>
<keyword evidence="5" id="KW-0808">Transferase</keyword>
<dbReference type="InterPro" id="IPR014710">
    <property type="entry name" value="RmlC-like_jellyroll"/>
</dbReference>
<reference evidence="6" key="1">
    <citation type="submission" date="2016-10" db="EMBL/GenBank/DDBJ databases">
        <authorList>
            <person name="Varghese N."/>
            <person name="Submissions S."/>
        </authorList>
    </citation>
    <scope>NUCLEOTIDE SEQUENCE [LARGE SCALE GENOMIC DNA]</scope>
    <source>
        <strain evidence="6">BL36</strain>
    </source>
</reference>
<dbReference type="CDD" id="cd00038">
    <property type="entry name" value="CAP_ED"/>
    <property type="match status" value="1"/>
</dbReference>
<keyword evidence="6" id="KW-1185">Reference proteome</keyword>
<dbReference type="Pfam" id="PF00027">
    <property type="entry name" value="cNMP_binding"/>
    <property type="match status" value="1"/>
</dbReference>
<dbReference type="EMBL" id="FOTK01000032">
    <property type="protein sequence ID" value="SFM46126.1"/>
    <property type="molecule type" value="Genomic_DNA"/>
</dbReference>
<dbReference type="InterPro" id="IPR012318">
    <property type="entry name" value="HTH_CRP"/>
</dbReference>
<keyword evidence="3" id="KW-0804">Transcription</keyword>
<dbReference type="PANTHER" id="PTHR24567:SF74">
    <property type="entry name" value="HTH-TYPE TRANSCRIPTIONAL REGULATOR ARCR"/>
    <property type="match status" value="1"/>
</dbReference>
<dbReference type="Gene3D" id="2.60.120.10">
    <property type="entry name" value="Jelly Rolls"/>
    <property type="match status" value="1"/>
</dbReference>
<dbReference type="SMART" id="SM00100">
    <property type="entry name" value="cNMP"/>
    <property type="match status" value="1"/>
</dbReference>
<accession>A0A1I4R2F5</accession>
<proteinExistence type="predicted"/>
<evidence type="ECO:0000259" key="4">
    <source>
        <dbReference type="PROSITE" id="PS50042"/>
    </source>
</evidence>
<dbReference type="InterPro" id="IPR036388">
    <property type="entry name" value="WH-like_DNA-bd_sf"/>
</dbReference>
<dbReference type="GO" id="GO:0005829">
    <property type="term" value="C:cytosol"/>
    <property type="evidence" value="ECO:0007669"/>
    <property type="project" value="TreeGrafter"/>
</dbReference>
<dbReference type="GO" id="GO:0003677">
    <property type="term" value="F:DNA binding"/>
    <property type="evidence" value="ECO:0007669"/>
    <property type="project" value="UniProtKB-KW"/>
</dbReference>
<keyword evidence="5" id="KW-0418">Kinase</keyword>
<dbReference type="AlphaFoldDB" id="A0A1I4R2F5"/>
<name>A0A1I4R2F5_9HYPH</name>
<gene>
    <name evidence="5" type="ORF">SAMN05192568_103257</name>
</gene>
<dbReference type="Pfam" id="PF13545">
    <property type="entry name" value="HTH_Crp_2"/>
    <property type="match status" value="1"/>
</dbReference>
<dbReference type="RefSeq" id="WP_092044741.1">
    <property type="nucleotide sequence ID" value="NZ_FOTK01000032.1"/>
</dbReference>
<organism evidence="5 6">
    <name type="scientific">Methylobacterium pseudosasicola</name>
    <dbReference type="NCBI Taxonomy" id="582667"/>
    <lineage>
        <taxon>Bacteria</taxon>
        <taxon>Pseudomonadati</taxon>
        <taxon>Pseudomonadota</taxon>
        <taxon>Alphaproteobacteria</taxon>
        <taxon>Hyphomicrobiales</taxon>
        <taxon>Methylobacteriaceae</taxon>
        <taxon>Methylobacterium</taxon>
    </lineage>
</organism>
<feature type="domain" description="Cyclic nucleotide-binding" evidence="4">
    <location>
        <begin position="13"/>
        <end position="92"/>
    </location>
</feature>
<evidence type="ECO:0000256" key="2">
    <source>
        <dbReference type="ARBA" id="ARBA00023125"/>
    </source>
</evidence>
<dbReference type="InterPro" id="IPR000595">
    <property type="entry name" value="cNMP-bd_dom"/>
</dbReference>
<dbReference type="InterPro" id="IPR050397">
    <property type="entry name" value="Env_Response_Regulators"/>
</dbReference>
<dbReference type="Gene3D" id="1.10.10.10">
    <property type="entry name" value="Winged helix-like DNA-binding domain superfamily/Winged helix DNA-binding domain"/>
    <property type="match status" value="1"/>
</dbReference>